<proteinExistence type="predicted"/>
<reference evidence="1 2" key="1">
    <citation type="journal article" date="2019" name="Extremophiles">
        <title>Biogeography of thermophiles and predominance of Thermus scotoductus in domestic water heaters.</title>
        <authorList>
            <person name="Wilpiszeski R.L."/>
            <person name="Zhang Z."/>
            <person name="House C.H."/>
        </authorList>
    </citation>
    <scope>NUCLEOTIDE SEQUENCE [LARGE SCALE GENOMIC DNA]</scope>
    <source>
        <strain evidence="1 2">1_S1</strain>
    </source>
</reference>
<evidence type="ECO:0000313" key="1">
    <source>
        <dbReference type="EMBL" id="RTI50747.1"/>
    </source>
</evidence>
<dbReference type="Proteomes" id="UP000287467">
    <property type="component" value="Unassembled WGS sequence"/>
</dbReference>
<comment type="caution">
    <text evidence="1">The sequence shown here is derived from an EMBL/GenBank/DDBJ whole genome shotgun (WGS) entry which is preliminary data.</text>
</comment>
<sequence>ALVFAGETPMARLFHLGLEYLHTGRYPSLSAVKERVSQVGAKEVSALLERGFLHHRLYYLVRRHGT</sequence>
<dbReference type="AlphaFoldDB" id="A0A430VHY0"/>
<gene>
    <name evidence="1" type="ORF">CSW14_10020</name>
</gene>
<dbReference type="Gene3D" id="3.30.830.10">
    <property type="entry name" value="Metalloenzyme, LuxS/M16 peptidase-like"/>
    <property type="match status" value="1"/>
</dbReference>
<evidence type="ECO:0000313" key="2">
    <source>
        <dbReference type="Proteomes" id="UP000287467"/>
    </source>
</evidence>
<feature type="non-terminal residue" evidence="1">
    <location>
        <position position="1"/>
    </location>
</feature>
<accession>A0A430VHY0</accession>
<dbReference type="EMBL" id="PEMW01000380">
    <property type="protein sequence ID" value="RTI50747.1"/>
    <property type="molecule type" value="Genomic_DNA"/>
</dbReference>
<organism evidence="1 2">
    <name type="scientific">Thermus scotoductus</name>
    <dbReference type="NCBI Taxonomy" id="37636"/>
    <lineage>
        <taxon>Bacteria</taxon>
        <taxon>Thermotogati</taxon>
        <taxon>Deinococcota</taxon>
        <taxon>Deinococci</taxon>
        <taxon>Thermales</taxon>
        <taxon>Thermaceae</taxon>
        <taxon>Thermus</taxon>
    </lineage>
</organism>
<name>A0A430VHY0_THESC</name>
<protein>
    <submittedName>
        <fullName evidence="1">Peptidase M16</fullName>
    </submittedName>
</protein>